<evidence type="ECO:0000256" key="5">
    <source>
        <dbReference type="ARBA" id="ARBA00022801"/>
    </source>
</evidence>
<dbReference type="GO" id="GO:0008061">
    <property type="term" value="F:chitin binding"/>
    <property type="evidence" value="ECO:0007669"/>
    <property type="project" value="UniProtKB-KW"/>
</dbReference>
<keyword evidence="5 11" id="KW-0378">Hydrolase</keyword>
<evidence type="ECO:0000256" key="4">
    <source>
        <dbReference type="ARBA" id="ARBA00022669"/>
    </source>
</evidence>
<dbReference type="Pfam" id="PF00704">
    <property type="entry name" value="Glyco_hydro_18"/>
    <property type="match status" value="1"/>
</dbReference>
<dbReference type="InterPro" id="IPR053214">
    <property type="entry name" value="LysM12-like"/>
</dbReference>
<dbReference type="SUPFAM" id="SSF54556">
    <property type="entry name" value="Chitinase insertion domain"/>
    <property type="match status" value="1"/>
</dbReference>
<evidence type="ECO:0000256" key="3">
    <source>
        <dbReference type="ARBA" id="ARBA00012729"/>
    </source>
</evidence>
<keyword evidence="9 11" id="KW-0326">Glycosidase</keyword>
<dbReference type="Pfam" id="PF01476">
    <property type="entry name" value="LysM"/>
    <property type="match status" value="2"/>
</dbReference>
<dbReference type="InterPro" id="IPR029226">
    <property type="entry name" value="Ecp2-like"/>
</dbReference>
<evidence type="ECO:0000256" key="8">
    <source>
        <dbReference type="ARBA" id="ARBA00023277"/>
    </source>
</evidence>
<dbReference type="Gene3D" id="3.20.20.80">
    <property type="entry name" value="Glycosidases"/>
    <property type="match status" value="1"/>
</dbReference>
<dbReference type="InterPro" id="IPR001579">
    <property type="entry name" value="Glyco_hydro_18_chit_AS"/>
</dbReference>
<keyword evidence="15" id="KW-1185">Reference proteome</keyword>
<dbReference type="Gene3D" id="3.10.350.10">
    <property type="entry name" value="LysM domain"/>
    <property type="match status" value="2"/>
</dbReference>
<evidence type="ECO:0000256" key="7">
    <source>
        <dbReference type="ARBA" id="ARBA00023026"/>
    </source>
</evidence>
<evidence type="ECO:0000256" key="1">
    <source>
        <dbReference type="ARBA" id="ARBA00000822"/>
    </source>
</evidence>
<dbReference type="GeneID" id="38143442"/>
<evidence type="ECO:0000259" key="12">
    <source>
        <dbReference type="PROSITE" id="PS51782"/>
    </source>
</evidence>
<organism evidence="14 15">
    <name type="scientific">Aspergillus welwitschiae</name>
    <dbReference type="NCBI Taxonomy" id="1341132"/>
    <lineage>
        <taxon>Eukaryota</taxon>
        <taxon>Fungi</taxon>
        <taxon>Dikarya</taxon>
        <taxon>Ascomycota</taxon>
        <taxon>Pezizomycotina</taxon>
        <taxon>Eurotiomycetes</taxon>
        <taxon>Eurotiomycetidae</taxon>
        <taxon>Eurotiales</taxon>
        <taxon>Aspergillaceae</taxon>
        <taxon>Aspergillus</taxon>
        <taxon>Aspergillus subgen. Circumdati</taxon>
    </lineage>
</organism>
<keyword evidence="7" id="KW-0843">Virulence</keyword>
<keyword evidence="4" id="KW-0147">Chitin-binding</keyword>
<dbReference type="EMBL" id="KZ852040">
    <property type="protein sequence ID" value="RDH35349.1"/>
    <property type="molecule type" value="Genomic_DNA"/>
</dbReference>
<dbReference type="GO" id="GO:0008843">
    <property type="term" value="F:endochitinase activity"/>
    <property type="evidence" value="ECO:0007669"/>
    <property type="project" value="UniProtKB-EC"/>
</dbReference>
<evidence type="ECO:0000313" key="15">
    <source>
        <dbReference type="Proteomes" id="UP000253729"/>
    </source>
</evidence>
<dbReference type="InterPro" id="IPR001223">
    <property type="entry name" value="Glyco_hydro18_cat"/>
</dbReference>
<dbReference type="Gene3D" id="3.10.50.10">
    <property type="match status" value="1"/>
</dbReference>
<dbReference type="GO" id="GO:0006032">
    <property type="term" value="P:chitin catabolic process"/>
    <property type="evidence" value="ECO:0007669"/>
    <property type="project" value="UniProtKB-KW"/>
</dbReference>
<comment type="catalytic activity">
    <reaction evidence="1">
        <text>Random endo-hydrolysis of N-acetyl-beta-D-glucosaminide (1-&gt;4)-beta-linkages in chitin and chitodextrins.</text>
        <dbReference type="EC" id="3.2.1.14"/>
    </reaction>
</comment>
<evidence type="ECO:0000256" key="10">
    <source>
        <dbReference type="ARBA" id="ARBA00023326"/>
    </source>
</evidence>
<dbReference type="CDD" id="cd02878">
    <property type="entry name" value="GH18_zymocin_alpha"/>
    <property type="match status" value="1"/>
</dbReference>
<dbReference type="InterPro" id="IPR011583">
    <property type="entry name" value="Chitinase_II/V-like_cat"/>
</dbReference>
<comment type="similarity">
    <text evidence="2">Belongs to the glycosyl hydrolase 18 family. Chitinase class V subfamily.</text>
</comment>
<dbReference type="InterPro" id="IPR017853">
    <property type="entry name" value="GH"/>
</dbReference>
<evidence type="ECO:0000259" key="13">
    <source>
        <dbReference type="PROSITE" id="PS51910"/>
    </source>
</evidence>
<dbReference type="InterPro" id="IPR036779">
    <property type="entry name" value="LysM_dom_sf"/>
</dbReference>
<keyword evidence="8" id="KW-0119">Carbohydrate metabolism</keyword>
<dbReference type="PANTHER" id="PTHR47700">
    <property type="entry name" value="V CHITINASE, PUTATIVE (AFU_ORTHOLOGUE AFUA_6G13720)-RELATED"/>
    <property type="match status" value="1"/>
</dbReference>
<reference evidence="14 15" key="1">
    <citation type="submission" date="2018-07" db="EMBL/GenBank/DDBJ databases">
        <title>The genomes of Aspergillus section Nigri reveals drivers in fungal speciation.</title>
        <authorList>
            <consortium name="DOE Joint Genome Institute"/>
            <person name="Vesth T.C."/>
            <person name="Nybo J."/>
            <person name="Theobald S."/>
            <person name="Brandl J."/>
            <person name="Frisvad J.C."/>
            <person name="Nielsen K.F."/>
            <person name="Lyhne E.K."/>
            <person name="Kogle M.E."/>
            <person name="Kuo A."/>
            <person name="Riley R."/>
            <person name="Clum A."/>
            <person name="Nolan M."/>
            <person name="Lipzen A."/>
            <person name="Salamov A."/>
            <person name="Henrissat B."/>
            <person name="Wiebenga A."/>
            <person name="De vries R.P."/>
            <person name="Grigoriev I.V."/>
            <person name="Mortensen U.H."/>
            <person name="Andersen M.R."/>
            <person name="Baker S.E."/>
        </authorList>
    </citation>
    <scope>NUCLEOTIDE SEQUENCE [LARGE SCALE GENOMIC DNA]</scope>
    <source>
        <strain evidence="14 15">CBS 139.54b</strain>
    </source>
</reference>
<dbReference type="PROSITE" id="PS51782">
    <property type="entry name" value="LYSM"/>
    <property type="match status" value="2"/>
</dbReference>
<feature type="domain" description="LysM" evidence="12">
    <location>
        <begin position="315"/>
        <end position="360"/>
    </location>
</feature>
<dbReference type="SUPFAM" id="SSF51445">
    <property type="entry name" value="(Trans)glycosidases"/>
    <property type="match status" value="1"/>
</dbReference>
<accession>A0A3F3Q898</accession>
<dbReference type="RefSeq" id="XP_026628371.1">
    <property type="nucleotide sequence ID" value="XM_026775086.1"/>
</dbReference>
<dbReference type="Pfam" id="PF14856">
    <property type="entry name" value="Hce2"/>
    <property type="match status" value="1"/>
</dbReference>
<dbReference type="SUPFAM" id="SSF57016">
    <property type="entry name" value="Plant lectins/antimicrobial peptides"/>
    <property type="match status" value="1"/>
</dbReference>
<feature type="domain" description="LysM" evidence="12">
    <location>
        <begin position="379"/>
        <end position="427"/>
    </location>
</feature>
<dbReference type="GO" id="GO:0000272">
    <property type="term" value="P:polysaccharide catabolic process"/>
    <property type="evidence" value="ECO:0007669"/>
    <property type="project" value="UniProtKB-KW"/>
</dbReference>
<dbReference type="PANTHER" id="PTHR47700:SF1">
    <property type="entry name" value="CHITINASE"/>
    <property type="match status" value="1"/>
</dbReference>
<dbReference type="InterPro" id="IPR029070">
    <property type="entry name" value="Chitinase_insertion_sf"/>
</dbReference>
<feature type="domain" description="GH18" evidence="13">
    <location>
        <begin position="519"/>
        <end position="887"/>
    </location>
</feature>
<dbReference type="PROSITE" id="PS01095">
    <property type="entry name" value="GH18_1"/>
    <property type="match status" value="1"/>
</dbReference>
<name>A0A3F3Q898_9EURO</name>
<evidence type="ECO:0000313" key="14">
    <source>
        <dbReference type="EMBL" id="RDH35349.1"/>
    </source>
</evidence>
<evidence type="ECO:0000256" key="6">
    <source>
        <dbReference type="ARBA" id="ARBA00023024"/>
    </source>
</evidence>
<dbReference type="EC" id="3.2.1.14" evidence="3"/>
<dbReference type="PROSITE" id="PS51910">
    <property type="entry name" value="GH18_2"/>
    <property type="match status" value="1"/>
</dbReference>
<gene>
    <name evidence="14" type="ORF">BDQ94DRAFT_186207</name>
</gene>
<dbReference type="SUPFAM" id="SSF54106">
    <property type="entry name" value="LysM domain"/>
    <property type="match status" value="2"/>
</dbReference>
<sequence>MSLSFHYSPGLRPRNTFLTFLHLTLFTFSFFFRTSSSITVPFRLPASPGYQGRSVACPVRCAASGPNPANWSLYHNFDQFALCEESLFYSFSFVDPVDDPNSLHRIYTCTSFGPDWANLPTNTSSLVLQSKGVPAPVNGTYQIGSWPSAQGSPVSSSLATLTKQFRQYLSNGLGAGDRPTILFASYGSTSVGLYIGQGLQKQGIGNIALAYLEGFMTKPNASLSASVAMQFCQPGQTSHHVFGMMATGNGTFATIQETLASWSRAECLTFPSVQNVTGTVPLVTPLFPSTANSTSTYGNATSVRGRAFTPRTTCSTVQVVSGDSCSTLAQKCGITPAQFTKYNPASNECSTLTPGEHVCCSAGTLPDFAPKPQSDGTCATYTVQPDDSCSKIAATYSITVDDINNFNQDTWAWNGCKHLYPHNIICLSTGNPPMPASVSNAICGPQVPGTPTPPSGTNISLLNECPLNACCDVWGQCGTTAGFCTNTGTGAPGTAAPGTNGCISNCGTEIVRSSPPATYRSIGFYEGFNLQRPCLYQDISQLDFSAYTHIYFSFGVLSSSYEVQIPNKTTTYEFNLFRQIQGAKRILSIGGWAFSTDPSTYMIFREGVTAANRLTMATNIANFIKDNDLDGVNIDWEYPGAPDIPGIPAASTDDGENYLAFLVVLRNLLGDKKEITIAAPSSYWYLKGFPIKKMAPVLDYIIYMTYDLHGQWDSNNQWSQLGCPTGNCLRSDVNLTETIGSLVMITKAGVPSNQVVVGVTSYGRSFAMAEAGCYGPQCQFLGSADDSQAAPGPCTQTAGYIANAEIEAILANSSRVTKSYIDATSDTNILVYDDTQWVGWMSDGVKSTRKSLYKRLAMGGTTDWATDLQKFNSPPFIAKSWSSLIDDVVLDKDPYEEGNRTGNWTSLTCTDPAIQDALWMPCAQRWAQLDASNAWSDAISVWKNIDKPKMAPTDEKDFSQSIMNTFHAGENTYCGYIAPLGHCTKTPPCGSFQGFGQGTGDSGPAAMLIHQSFTLINSAYTQFHNAIDAAAGTYIDNQLQDFETTFAPVPPAPSDTWLEILLNLFGLGITAVAAPYFNGIFSSLPALSSVLGDAGADTVADITSATVAYGASIASDSLSPKAPGTWTAQSQESFTKTMGSVIAGWASLAENQLWTLFNGSDASISLLSTMIANGNLIPGSGSSTSVSPKTNPTTNSQIESYITKAFFGFAIPSVWAVSGTAAFVIDSGYDCSAQNPLTDYMTASTQESTYACYDNKLYYLVHPHGKWRGCPGKDTVKTDCVDCGPTSTCSDQTFFTAPPGLSSLGSGSWGNITLSDLIIGSVRTYVANGNANGGPVANPLDKDTLKDLSNQDITTPGYIRLPVCSPQVAWASWSTPSQSNSSAPNYPCNPLQGVTKCSGYTYQDETSSASPKVSDCQTIVKNIQGTGGEWTTGIGHQRDIAKFGSCHFGVQNVGVTGDVTYHTGSQDIVTIINEAISKYASNGLVGAKGYMECGGDAGSQKVEWGLY</sequence>
<dbReference type="Proteomes" id="UP000253729">
    <property type="component" value="Unassembled WGS sequence"/>
</dbReference>
<proteinExistence type="inferred from homology"/>
<dbReference type="STRING" id="1341132.A0A3F3Q898"/>
<dbReference type="InterPro" id="IPR036861">
    <property type="entry name" value="Endochitinase-like_sf"/>
</dbReference>
<keyword evidence="10" id="KW-0624">Polysaccharide degradation</keyword>
<dbReference type="SMART" id="SM00257">
    <property type="entry name" value="LysM"/>
    <property type="match status" value="2"/>
</dbReference>
<dbReference type="InterPro" id="IPR018392">
    <property type="entry name" value="LysM"/>
</dbReference>
<dbReference type="SMART" id="SM00636">
    <property type="entry name" value="Glyco_18"/>
    <property type="match status" value="1"/>
</dbReference>
<keyword evidence="6" id="KW-0146">Chitin degradation</keyword>
<evidence type="ECO:0000256" key="11">
    <source>
        <dbReference type="RuleBase" id="RU000489"/>
    </source>
</evidence>
<protein>
    <recommendedName>
        <fullName evidence="3">chitinase</fullName>
        <ecNumber evidence="3">3.2.1.14</ecNumber>
    </recommendedName>
</protein>
<evidence type="ECO:0000256" key="2">
    <source>
        <dbReference type="ARBA" id="ARBA00008682"/>
    </source>
</evidence>
<evidence type="ECO:0000256" key="9">
    <source>
        <dbReference type="ARBA" id="ARBA00023295"/>
    </source>
</evidence>
<dbReference type="CDD" id="cd00035">
    <property type="entry name" value="ChtBD1"/>
    <property type="match status" value="1"/>
</dbReference>
<dbReference type="CDD" id="cd00118">
    <property type="entry name" value="LysM"/>
    <property type="match status" value="2"/>
</dbReference>